<keyword evidence="5" id="KW-1185">Reference proteome</keyword>
<evidence type="ECO:0000313" key="3">
    <source>
        <dbReference type="EMBL" id="KAK8860485.1"/>
    </source>
</evidence>
<dbReference type="Proteomes" id="UP001470230">
    <property type="component" value="Unassembled WGS sequence"/>
</dbReference>
<feature type="transmembrane region" description="Helical" evidence="1">
    <location>
        <begin position="62"/>
        <end position="84"/>
    </location>
</feature>
<keyword evidence="1" id="KW-0812">Transmembrane</keyword>
<dbReference type="EMBL" id="JAPFFF010000018">
    <property type="protein sequence ID" value="KAK8860485.1"/>
    <property type="molecule type" value="Genomic_DNA"/>
</dbReference>
<evidence type="ECO:0000313" key="4">
    <source>
        <dbReference type="EMBL" id="KAK8871175.1"/>
    </source>
</evidence>
<evidence type="ECO:0000313" key="2">
    <source>
        <dbReference type="EMBL" id="KAK8835682.1"/>
    </source>
</evidence>
<name>A0ABR2IBT3_9EUKA</name>
<sequence length="627" mass="72314">MKDYLRDESVRSSPVPDINFSINEIQKRIKQVQKQSNQIKISDELSALSRKHPNTRRPSHQLLTICLKLFFISAAAYEFISFFIPIPCVRTMFYKQKIFLNDFQNFLTDITKTKIIAEEYSKNWSANEPVILAVDACSVNPTVSIFSNGTVEGLIEKYQMSKDLLTQSSTTISVFEEWMQNVSSLVIDSYFVYHVQPLNPSLNNFILHIVPSKGGKGNNSTISTLKKLAKILQSVNITVVSFSSDGDTFATPSHTNNIKKHYNKFKYNTSPNITEPLFLSDPLHILKRVRYHFIPIVTDPNQMISLLNLPSMVFRNDRASKMHDKLPLLFFQMNNYLELRKHQLFNYSIFILPYTLLLSSLSDKLEFEKRLLYLNIARIILEKNYFPHHLTSYPNHIAFKQNIIRDCLSTVLTILDILNLPNVTIIHLNRLGTNPLEHTFGIIRMRSKDHHNSKRFILEAGKINALIKINEELILENIKNRQLQFGKVISLPNEKSYSDSEAKEYVDSLFAEAKNGYCNKACKKIHSIFLNSTSTNNKTNKCYLLNSNDILLAPNSNILIEKRQNAASELNKKCRWSNNEISLLLKLKKDLKGNITLINEYFPKRTYKSIEHKLNSIQNKKSGNHNQ</sequence>
<gene>
    <name evidence="4" type="ORF">M9Y10_009088</name>
    <name evidence="3" type="ORF">M9Y10_012150</name>
    <name evidence="2" type="ORF">M9Y10_042279</name>
</gene>
<keyword evidence="1" id="KW-0472">Membrane</keyword>
<organism evidence="3 5">
    <name type="scientific">Tritrichomonas musculus</name>
    <dbReference type="NCBI Taxonomy" id="1915356"/>
    <lineage>
        <taxon>Eukaryota</taxon>
        <taxon>Metamonada</taxon>
        <taxon>Parabasalia</taxon>
        <taxon>Tritrichomonadida</taxon>
        <taxon>Tritrichomonadidae</taxon>
        <taxon>Tritrichomonas</taxon>
    </lineage>
</organism>
<reference evidence="3 5" key="1">
    <citation type="submission" date="2024-04" db="EMBL/GenBank/DDBJ databases">
        <title>Tritrichomonas musculus Genome.</title>
        <authorList>
            <person name="Alves-Ferreira E."/>
            <person name="Grigg M."/>
            <person name="Lorenzi H."/>
            <person name="Galac M."/>
        </authorList>
    </citation>
    <scope>NUCLEOTIDE SEQUENCE [LARGE SCALE GENOMIC DNA]</scope>
    <source>
        <strain evidence="3 5">EAF2021</strain>
    </source>
</reference>
<comment type="caution">
    <text evidence="3">The sequence shown here is derived from an EMBL/GenBank/DDBJ whole genome shotgun (WGS) entry which is preliminary data.</text>
</comment>
<protein>
    <submittedName>
        <fullName evidence="3">Uncharacterized protein</fullName>
    </submittedName>
</protein>
<evidence type="ECO:0000256" key="1">
    <source>
        <dbReference type="SAM" id="Phobius"/>
    </source>
</evidence>
<dbReference type="EMBL" id="JAPFFF010000014">
    <property type="protein sequence ID" value="KAK8871175.1"/>
    <property type="molecule type" value="Genomic_DNA"/>
</dbReference>
<keyword evidence="1" id="KW-1133">Transmembrane helix</keyword>
<evidence type="ECO:0000313" key="5">
    <source>
        <dbReference type="Proteomes" id="UP001470230"/>
    </source>
</evidence>
<proteinExistence type="predicted"/>
<dbReference type="EMBL" id="JAPFFF010000076">
    <property type="protein sequence ID" value="KAK8835682.1"/>
    <property type="molecule type" value="Genomic_DNA"/>
</dbReference>
<accession>A0ABR2IBT3</accession>